<dbReference type="Proteomes" id="UP001415857">
    <property type="component" value="Unassembled WGS sequence"/>
</dbReference>
<name>A0AAP0RJP2_LIQFO</name>
<reference evidence="2 3" key="1">
    <citation type="journal article" date="2024" name="Plant J.">
        <title>Genome sequences and population genomics reveal climatic adaptation and genomic divergence between two closely related sweetgum species.</title>
        <authorList>
            <person name="Xu W.Q."/>
            <person name="Ren C.Q."/>
            <person name="Zhang X.Y."/>
            <person name="Comes H.P."/>
            <person name="Liu X.H."/>
            <person name="Li Y.G."/>
            <person name="Kettle C.J."/>
            <person name="Jalonen R."/>
            <person name="Gaisberger H."/>
            <person name="Ma Y.Z."/>
            <person name="Qiu Y.X."/>
        </authorList>
    </citation>
    <scope>NUCLEOTIDE SEQUENCE [LARGE SCALE GENOMIC DNA]</scope>
    <source>
        <strain evidence="2">Hangzhou</strain>
    </source>
</reference>
<organism evidence="2 3">
    <name type="scientific">Liquidambar formosana</name>
    <name type="common">Formosan gum</name>
    <dbReference type="NCBI Taxonomy" id="63359"/>
    <lineage>
        <taxon>Eukaryota</taxon>
        <taxon>Viridiplantae</taxon>
        <taxon>Streptophyta</taxon>
        <taxon>Embryophyta</taxon>
        <taxon>Tracheophyta</taxon>
        <taxon>Spermatophyta</taxon>
        <taxon>Magnoliopsida</taxon>
        <taxon>eudicotyledons</taxon>
        <taxon>Gunneridae</taxon>
        <taxon>Pentapetalae</taxon>
        <taxon>Saxifragales</taxon>
        <taxon>Altingiaceae</taxon>
        <taxon>Liquidambar</taxon>
    </lineage>
</organism>
<dbReference type="AlphaFoldDB" id="A0AAP0RJP2"/>
<comment type="caution">
    <text evidence="2">The sequence shown here is derived from an EMBL/GenBank/DDBJ whole genome shotgun (WGS) entry which is preliminary data.</text>
</comment>
<keyword evidence="3" id="KW-1185">Reference proteome</keyword>
<feature type="compositionally biased region" description="Polar residues" evidence="1">
    <location>
        <begin position="127"/>
        <end position="136"/>
    </location>
</feature>
<evidence type="ECO:0000313" key="3">
    <source>
        <dbReference type="Proteomes" id="UP001415857"/>
    </source>
</evidence>
<dbReference type="EMBL" id="JBBPBK010000008">
    <property type="protein sequence ID" value="KAK9279237.1"/>
    <property type="molecule type" value="Genomic_DNA"/>
</dbReference>
<protein>
    <submittedName>
        <fullName evidence="2">Uncharacterized protein</fullName>
    </submittedName>
</protein>
<evidence type="ECO:0000256" key="1">
    <source>
        <dbReference type="SAM" id="MobiDB-lite"/>
    </source>
</evidence>
<accession>A0AAP0RJP2</accession>
<feature type="region of interest" description="Disordered" evidence="1">
    <location>
        <begin position="93"/>
        <end position="136"/>
    </location>
</feature>
<gene>
    <name evidence="2" type="ORF">L1049_012915</name>
</gene>
<sequence length="136" mass="15476">MRHCAFVNEPTPMTSLLQVLFLRKTYPPSFLIDCRPFYVRFHFGVFNSSSNLLGFQGCRGFQIRCSELINSRLQMQWLFEVVSLKMPTVSPAKRVGNDAGMEKGKKHKSGYREGPRGKLLNRGMTLGDTNDNLSIN</sequence>
<proteinExistence type="predicted"/>
<evidence type="ECO:0000313" key="2">
    <source>
        <dbReference type="EMBL" id="KAK9279237.1"/>
    </source>
</evidence>